<keyword evidence="1" id="KW-1133">Transmembrane helix</keyword>
<evidence type="ECO:0000256" key="1">
    <source>
        <dbReference type="SAM" id="Phobius"/>
    </source>
</evidence>
<dbReference type="Proteomes" id="UP000053097">
    <property type="component" value="Unassembled WGS sequence"/>
</dbReference>
<keyword evidence="3" id="KW-1185">Reference proteome</keyword>
<name>A0A026WQ90_OOCBI</name>
<evidence type="ECO:0000313" key="3">
    <source>
        <dbReference type="Proteomes" id="UP000053097"/>
    </source>
</evidence>
<keyword evidence="1" id="KW-0472">Membrane</keyword>
<feature type="transmembrane region" description="Helical" evidence="1">
    <location>
        <begin position="73"/>
        <end position="92"/>
    </location>
</feature>
<dbReference type="AlphaFoldDB" id="A0A026WQ90"/>
<reference evidence="2 3" key="1">
    <citation type="journal article" date="2014" name="Curr. Biol.">
        <title>The genome of the clonal raider ant Cerapachys biroi.</title>
        <authorList>
            <person name="Oxley P.R."/>
            <person name="Ji L."/>
            <person name="Fetter-Pruneda I."/>
            <person name="McKenzie S.K."/>
            <person name="Li C."/>
            <person name="Hu H."/>
            <person name="Zhang G."/>
            <person name="Kronauer D.J."/>
        </authorList>
    </citation>
    <scope>NUCLEOTIDE SEQUENCE [LARGE SCALE GENOMIC DNA]</scope>
</reference>
<evidence type="ECO:0000313" key="2">
    <source>
        <dbReference type="EMBL" id="EZA57279.1"/>
    </source>
</evidence>
<sequence>MKPQGWTNRSPAPAGDAMLRSQSRRRLCFKHQQFSKGGICKKIQRTVRAVHVTNCVTILIYFKFLVASNSCCARVSVATGSNVLILMLLGIFE</sequence>
<gene>
    <name evidence="2" type="ORF">X777_02530</name>
</gene>
<protein>
    <submittedName>
        <fullName evidence="2">Uncharacterized protein</fullName>
    </submittedName>
</protein>
<dbReference type="EMBL" id="KK107151">
    <property type="protein sequence ID" value="EZA57279.1"/>
    <property type="molecule type" value="Genomic_DNA"/>
</dbReference>
<keyword evidence="1" id="KW-0812">Transmembrane</keyword>
<organism evidence="2 3">
    <name type="scientific">Ooceraea biroi</name>
    <name type="common">Clonal raider ant</name>
    <name type="synonym">Cerapachys biroi</name>
    <dbReference type="NCBI Taxonomy" id="2015173"/>
    <lineage>
        <taxon>Eukaryota</taxon>
        <taxon>Metazoa</taxon>
        <taxon>Ecdysozoa</taxon>
        <taxon>Arthropoda</taxon>
        <taxon>Hexapoda</taxon>
        <taxon>Insecta</taxon>
        <taxon>Pterygota</taxon>
        <taxon>Neoptera</taxon>
        <taxon>Endopterygota</taxon>
        <taxon>Hymenoptera</taxon>
        <taxon>Apocrita</taxon>
        <taxon>Aculeata</taxon>
        <taxon>Formicoidea</taxon>
        <taxon>Formicidae</taxon>
        <taxon>Dorylinae</taxon>
        <taxon>Ooceraea</taxon>
    </lineage>
</organism>
<proteinExistence type="predicted"/>
<accession>A0A026WQ90</accession>